<dbReference type="EMBL" id="CACVAZ010000022">
    <property type="protein sequence ID" value="CAA6805023.1"/>
    <property type="molecule type" value="Genomic_DNA"/>
</dbReference>
<reference evidence="1" key="1">
    <citation type="submission" date="2020-01" db="EMBL/GenBank/DDBJ databases">
        <authorList>
            <person name="Meier V. D."/>
            <person name="Meier V D."/>
        </authorList>
    </citation>
    <scope>NUCLEOTIDE SEQUENCE</scope>
    <source>
        <strain evidence="1">HLG_WM_MAG_02</strain>
    </source>
</reference>
<evidence type="ECO:0008006" key="2">
    <source>
        <dbReference type="Google" id="ProtNLM"/>
    </source>
</evidence>
<evidence type="ECO:0000313" key="1">
    <source>
        <dbReference type="EMBL" id="CAA6805023.1"/>
    </source>
</evidence>
<gene>
    <name evidence="1" type="ORF">HELGO_WM30969</name>
</gene>
<protein>
    <recommendedName>
        <fullName evidence="2">BioF2-like acetyltransferase domain-containing protein</fullName>
    </recommendedName>
</protein>
<organism evidence="1">
    <name type="scientific">uncultured Sulfurovum sp</name>
    <dbReference type="NCBI Taxonomy" id="269237"/>
    <lineage>
        <taxon>Bacteria</taxon>
        <taxon>Pseudomonadati</taxon>
        <taxon>Campylobacterota</taxon>
        <taxon>Epsilonproteobacteria</taxon>
        <taxon>Campylobacterales</taxon>
        <taxon>Sulfurovaceae</taxon>
        <taxon>Sulfurovum</taxon>
        <taxon>environmental samples</taxon>
    </lineage>
</organism>
<dbReference type="SUPFAM" id="SSF55729">
    <property type="entry name" value="Acyl-CoA N-acyltransferases (Nat)"/>
    <property type="match status" value="1"/>
</dbReference>
<dbReference type="AlphaFoldDB" id="A0A6S6S9G8"/>
<name>A0A6S6S9G8_9BACT</name>
<dbReference type="InterPro" id="IPR016181">
    <property type="entry name" value="Acyl_CoA_acyltransferase"/>
</dbReference>
<proteinExistence type="predicted"/>
<accession>A0A6S6S9G8</accession>
<sequence>MMELNNITWYSYHGALLPKVEPHIELNISKKEAKQLLKKSGAYFLRYTTEWDSEKVGEFWYVINDTFSEMDVFSANTRSKIRRGFKNCWVEKVTKEEISKSAYEVYSKAFERYDTPLKVSSKKVFTKNIIESEGYDYFAVYEKKSNLMIAYSSNKIVNGVCNYTTIKFHPNYLKLYSSYVLFYEMNQYYLESKAFLYVHDGARSIAHDTNIHDFLIDKFRFRKSYCRLNIIYRWDIALIINILYPFKSLIEKSNHHIFKKIFIVLKQEGIRRSFE</sequence>